<comment type="similarity">
    <text evidence="2">Belongs to the DoxX family.</text>
</comment>
<evidence type="ECO:0000256" key="7">
    <source>
        <dbReference type="SAM" id="Phobius"/>
    </source>
</evidence>
<evidence type="ECO:0000313" key="8">
    <source>
        <dbReference type="EMBL" id="GES39971.1"/>
    </source>
</evidence>
<name>A0ABQ0YTR5_9NOCA</name>
<keyword evidence="6 7" id="KW-0472">Membrane</keyword>
<keyword evidence="4 7" id="KW-0812">Transmembrane</keyword>
<evidence type="ECO:0000256" key="6">
    <source>
        <dbReference type="ARBA" id="ARBA00023136"/>
    </source>
</evidence>
<evidence type="ECO:0000256" key="3">
    <source>
        <dbReference type="ARBA" id="ARBA00022475"/>
    </source>
</evidence>
<proteinExistence type="inferred from homology"/>
<dbReference type="RefSeq" id="WP_043797882.1">
    <property type="nucleotide sequence ID" value="NZ_BAAAYP010000044.1"/>
</dbReference>
<dbReference type="PANTHER" id="PTHR33452">
    <property type="entry name" value="OXIDOREDUCTASE CATD-RELATED"/>
    <property type="match status" value="1"/>
</dbReference>
<comment type="subcellular location">
    <subcellularLocation>
        <location evidence="1">Cell membrane</location>
        <topology evidence="1">Multi-pass membrane protein</topology>
    </subcellularLocation>
</comment>
<dbReference type="PANTHER" id="PTHR33452:SF1">
    <property type="entry name" value="INNER MEMBRANE PROTEIN YPHA-RELATED"/>
    <property type="match status" value="1"/>
</dbReference>
<keyword evidence="5 7" id="KW-1133">Transmembrane helix</keyword>
<reference evidence="8 9" key="1">
    <citation type="journal article" date="2018" name="Biodegradation">
        <title>1,4-Dioxane degradation characteristics of Rhodococcus aetherivorans JCM 14343.</title>
        <authorList>
            <person name="Inoue D."/>
            <person name="Tsunoda T."/>
            <person name="Yamamoto N."/>
            <person name="Ike M."/>
            <person name="Sei K."/>
        </authorList>
    </citation>
    <scope>NUCLEOTIDE SEQUENCE [LARGE SCALE GENOMIC DNA]</scope>
    <source>
        <strain evidence="8 9">JCM 14343</strain>
    </source>
</reference>
<feature type="transmembrane region" description="Helical" evidence="7">
    <location>
        <begin position="55"/>
        <end position="77"/>
    </location>
</feature>
<accession>A0ABQ0YTR5</accession>
<gene>
    <name evidence="8" type="ORF">RAJCM14343_5249</name>
</gene>
<evidence type="ECO:0008006" key="10">
    <source>
        <dbReference type="Google" id="ProtNLM"/>
    </source>
</evidence>
<keyword evidence="9" id="KW-1185">Reference proteome</keyword>
<sequence length="156" mass="15746">MRTLLQPASTSAVLTDLVLLVSRVALGVILLAHGWQKLHEYTLDGTSASFGAMGIPAPAIAATVVTVVEIVGGAALILGLLTPVVALANTLTLLGALVLVHASHGVFVDNGGFELVLALLAGLLPLVILGAGKFSVDALLHRSTTTASPMAASPAR</sequence>
<evidence type="ECO:0000256" key="2">
    <source>
        <dbReference type="ARBA" id="ARBA00006679"/>
    </source>
</evidence>
<dbReference type="InterPro" id="IPR051907">
    <property type="entry name" value="DoxX-like_oxidoreductase"/>
</dbReference>
<dbReference type="Proteomes" id="UP000325466">
    <property type="component" value="Unassembled WGS sequence"/>
</dbReference>
<comment type="caution">
    <text evidence="8">The sequence shown here is derived from an EMBL/GenBank/DDBJ whole genome shotgun (WGS) entry which is preliminary data.</text>
</comment>
<dbReference type="EMBL" id="BLAH01000143">
    <property type="protein sequence ID" value="GES39971.1"/>
    <property type="molecule type" value="Genomic_DNA"/>
</dbReference>
<dbReference type="Pfam" id="PF07681">
    <property type="entry name" value="DoxX"/>
    <property type="match status" value="1"/>
</dbReference>
<feature type="transmembrane region" description="Helical" evidence="7">
    <location>
        <begin position="12"/>
        <end position="35"/>
    </location>
</feature>
<feature type="transmembrane region" description="Helical" evidence="7">
    <location>
        <begin position="84"/>
        <end position="103"/>
    </location>
</feature>
<organism evidence="8 9">
    <name type="scientific">Rhodococcus aetherivorans</name>
    <dbReference type="NCBI Taxonomy" id="191292"/>
    <lineage>
        <taxon>Bacteria</taxon>
        <taxon>Bacillati</taxon>
        <taxon>Actinomycetota</taxon>
        <taxon>Actinomycetes</taxon>
        <taxon>Mycobacteriales</taxon>
        <taxon>Nocardiaceae</taxon>
        <taxon>Rhodococcus</taxon>
    </lineage>
</organism>
<protein>
    <recommendedName>
        <fullName evidence="10">DoxX family protein</fullName>
    </recommendedName>
</protein>
<evidence type="ECO:0000256" key="1">
    <source>
        <dbReference type="ARBA" id="ARBA00004651"/>
    </source>
</evidence>
<feature type="transmembrane region" description="Helical" evidence="7">
    <location>
        <begin position="115"/>
        <end position="136"/>
    </location>
</feature>
<evidence type="ECO:0000313" key="9">
    <source>
        <dbReference type="Proteomes" id="UP000325466"/>
    </source>
</evidence>
<dbReference type="InterPro" id="IPR032808">
    <property type="entry name" value="DoxX"/>
</dbReference>
<evidence type="ECO:0000256" key="4">
    <source>
        <dbReference type="ARBA" id="ARBA00022692"/>
    </source>
</evidence>
<keyword evidence="3" id="KW-1003">Cell membrane</keyword>
<evidence type="ECO:0000256" key="5">
    <source>
        <dbReference type="ARBA" id="ARBA00022989"/>
    </source>
</evidence>